<dbReference type="GO" id="GO:0009097">
    <property type="term" value="P:isoleucine biosynthetic process"/>
    <property type="evidence" value="ECO:0007669"/>
    <property type="project" value="TreeGrafter"/>
</dbReference>
<name>R4V0X3_COPFO</name>
<organism evidence="7">
    <name type="scientific">Coptotermes formosanus</name>
    <name type="common">Formosan subterranean termite</name>
    <dbReference type="NCBI Taxonomy" id="36987"/>
    <lineage>
        <taxon>Eukaryota</taxon>
        <taxon>Metazoa</taxon>
        <taxon>Ecdysozoa</taxon>
        <taxon>Arthropoda</taxon>
        <taxon>Hexapoda</taxon>
        <taxon>Insecta</taxon>
        <taxon>Pterygota</taxon>
        <taxon>Neoptera</taxon>
        <taxon>Polyneoptera</taxon>
        <taxon>Dictyoptera</taxon>
        <taxon>Blattodea</taxon>
        <taxon>Blattoidea</taxon>
        <taxon>Termitoidae</taxon>
        <taxon>Rhinotermitidae</taxon>
        <taxon>Coptotermes</taxon>
    </lineage>
</organism>
<keyword evidence="2" id="KW-0663">Pyridoxal phosphate</keyword>
<accession>R4V0X3</accession>
<dbReference type="EMBL" id="KC632478">
    <property type="protein sequence ID" value="AGM32292.1"/>
    <property type="molecule type" value="mRNA"/>
</dbReference>
<dbReference type="InterPro" id="IPR001926">
    <property type="entry name" value="TrpB-like_PALP"/>
</dbReference>
<keyword evidence="3" id="KW-0456">Lyase</keyword>
<dbReference type="PANTHER" id="PTHR48078">
    <property type="entry name" value="THREONINE DEHYDRATASE, MITOCHONDRIAL-RELATED"/>
    <property type="match status" value="1"/>
</dbReference>
<dbReference type="SUPFAM" id="SSF53686">
    <property type="entry name" value="Tryptophan synthase beta subunit-like PLP-dependent enzymes"/>
    <property type="match status" value="1"/>
</dbReference>
<proteinExistence type="evidence at transcript level"/>
<evidence type="ECO:0000256" key="3">
    <source>
        <dbReference type="ARBA" id="ARBA00023239"/>
    </source>
</evidence>
<dbReference type="GO" id="GO:0006567">
    <property type="term" value="P:L-threonine catabolic process"/>
    <property type="evidence" value="ECO:0007669"/>
    <property type="project" value="TreeGrafter"/>
</dbReference>
<evidence type="ECO:0000256" key="1">
    <source>
        <dbReference type="ARBA" id="ARBA00001933"/>
    </source>
</evidence>
<dbReference type="AlphaFoldDB" id="R4V0X3"/>
<dbReference type="PANTHER" id="PTHR48078:SF19">
    <property type="entry name" value="ACT DOMAIN-CONTAINING PROTEIN"/>
    <property type="match status" value="1"/>
</dbReference>
<feature type="non-terminal residue" evidence="7">
    <location>
        <position position="182"/>
    </location>
</feature>
<dbReference type="Gene3D" id="3.40.50.1100">
    <property type="match status" value="2"/>
</dbReference>
<reference evidence="7" key="1">
    <citation type="submission" date="2013-02" db="EMBL/GenBank/DDBJ databases">
        <title>Immune-Related transcriptome of Coptotermes formosanus Shiraki workers: the defense mechanism.</title>
        <authorList>
            <person name="Hussain A."/>
            <person name="Li Y.F."/>
            <person name="Wen S.Y."/>
        </authorList>
    </citation>
    <scope>NUCLEOTIDE SEQUENCE</scope>
</reference>
<evidence type="ECO:0000256" key="4">
    <source>
        <dbReference type="ARBA" id="ARBA00041766"/>
    </source>
</evidence>
<dbReference type="InterPro" id="IPR036052">
    <property type="entry name" value="TrpB-like_PALP_sf"/>
</dbReference>
<dbReference type="Pfam" id="PF00291">
    <property type="entry name" value="PALP"/>
    <property type="match status" value="1"/>
</dbReference>
<evidence type="ECO:0000256" key="5">
    <source>
        <dbReference type="ARBA" id="ARBA00042605"/>
    </source>
</evidence>
<dbReference type="GO" id="GO:0004794">
    <property type="term" value="F:threonine deaminase activity"/>
    <property type="evidence" value="ECO:0007669"/>
    <property type="project" value="TreeGrafter"/>
</dbReference>
<evidence type="ECO:0000313" key="7">
    <source>
        <dbReference type="EMBL" id="AGM32292.1"/>
    </source>
</evidence>
<feature type="domain" description="Tryptophan synthase beta chain-like PALP" evidence="6">
    <location>
        <begin position="1"/>
        <end position="182"/>
    </location>
</feature>
<evidence type="ECO:0000259" key="6">
    <source>
        <dbReference type="Pfam" id="PF00291"/>
    </source>
</evidence>
<evidence type="ECO:0000256" key="2">
    <source>
        <dbReference type="ARBA" id="ARBA00022898"/>
    </source>
</evidence>
<dbReference type="GO" id="GO:0006565">
    <property type="term" value="P:L-serine catabolic process"/>
    <property type="evidence" value="ECO:0007669"/>
    <property type="project" value="TreeGrafter"/>
</dbReference>
<comment type="cofactor">
    <cofactor evidence="1">
        <name>pyridoxal 5'-phosphate</name>
        <dbReference type="ChEBI" id="CHEBI:597326"/>
    </cofactor>
</comment>
<sequence length="182" mass="19429">MPEAASTAKVQVTAGYGGKVIQKGENFDEAEKAMEEELRSHPEWIYVPTFNDPLIIAGQGTIGIEIHESLPEIDVVVVPIGGGGLISGVSVALKKLKSNIRIIGVNAESCPSTYQAFCDHHKIEAERVNKGSHTIADGIAVKSPGDLNLQIIFDLVDEVVFVSEDEIALSIALLAERGKIVA</sequence>
<dbReference type="GO" id="GO:0003941">
    <property type="term" value="F:L-serine ammonia-lyase activity"/>
    <property type="evidence" value="ECO:0007669"/>
    <property type="project" value="TreeGrafter"/>
</dbReference>
<protein>
    <recommendedName>
        <fullName evidence="4">L-serine deaminase</fullName>
    </recommendedName>
    <alternativeName>
        <fullName evidence="5">L-threonine dehydratase</fullName>
    </alternativeName>
</protein>
<dbReference type="InterPro" id="IPR050147">
    <property type="entry name" value="Ser/Thr_Dehydratase"/>
</dbReference>